<dbReference type="RefSeq" id="WP_284483271.1">
    <property type="nucleotide sequence ID" value="NZ_JASNJD010000031.1"/>
</dbReference>
<evidence type="ECO:0008006" key="6">
    <source>
        <dbReference type="Google" id="ProtNLM"/>
    </source>
</evidence>
<dbReference type="EMBL" id="JASNJD010000031">
    <property type="protein sequence ID" value="MDK3020752.1"/>
    <property type="molecule type" value="Genomic_DNA"/>
</dbReference>
<evidence type="ECO:0000256" key="1">
    <source>
        <dbReference type="ARBA" id="ARBA00004613"/>
    </source>
</evidence>
<dbReference type="Gene3D" id="2.150.10.10">
    <property type="entry name" value="Serralysin-like metalloprotease, C-terminal"/>
    <property type="match status" value="3"/>
</dbReference>
<proteinExistence type="predicted"/>
<evidence type="ECO:0000313" key="4">
    <source>
        <dbReference type="EMBL" id="MDK3020752.1"/>
    </source>
</evidence>
<feature type="region of interest" description="Disordered" evidence="3">
    <location>
        <begin position="507"/>
        <end position="526"/>
    </location>
</feature>
<dbReference type="InterPro" id="IPR011049">
    <property type="entry name" value="Serralysin-like_metalloprot_C"/>
</dbReference>
<dbReference type="PROSITE" id="PS00330">
    <property type="entry name" value="HEMOLYSIN_CALCIUM"/>
    <property type="match status" value="4"/>
</dbReference>
<evidence type="ECO:0000313" key="5">
    <source>
        <dbReference type="Proteomes" id="UP001243757"/>
    </source>
</evidence>
<name>A0ABT7F807_9RHOB</name>
<protein>
    <recommendedName>
        <fullName evidence="6">Calcium-binding protein</fullName>
    </recommendedName>
</protein>
<reference evidence="4 5" key="1">
    <citation type="submission" date="2023-05" db="EMBL/GenBank/DDBJ databases">
        <title>Pseudodonghicola sp. nov.</title>
        <authorList>
            <person name="Huang J."/>
        </authorList>
    </citation>
    <scope>NUCLEOTIDE SEQUENCE [LARGE SCALE GENOMIC DNA]</scope>
    <source>
        <strain evidence="4 5">IC7</strain>
    </source>
</reference>
<dbReference type="Pfam" id="PF00353">
    <property type="entry name" value="HemolysinCabind"/>
    <property type="match status" value="4"/>
</dbReference>
<dbReference type="PRINTS" id="PR00313">
    <property type="entry name" value="CABNDNGRPT"/>
</dbReference>
<dbReference type="InterPro" id="IPR050557">
    <property type="entry name" value="RTX_toxin/Mannuronan_C5-epim"/>
</dbReference>
<dbReference type="InterPro" id="IPR001343">
    <property type="entry name" value="Hemolysn_Ca-bd"/>
</dbReference>
<organism evidence="4 5">
    <name type="scientific">Pseudodonghicola flavimaris</name>
    <dbReference type="NCBI Taxonomy" id="3050036"/>
    <lineage>
        <taxon>Bacteria</taxon>
        <taxon>Pseudomonadati</taxon>
        <taxon>Pseudomonadota</taxon>
        <taxon>Alphaproteobacteria</taxon>
        <taxon>Rhodobacterales</taxon>
        <taxon>Paracoccaceae</taxon>
        <taxon>Pseudodonghicola</taxon>
    </lineage>
</organism>
<dbReference type="PANTHER" id="PTHR38340:SF1">
    <property type="entry name" value="S-LAYER PROTEIN"/>
    <property type="match status" value="1"/>
</dbReference>
<evidence type="ECO:0000256" key="3">
    <source>
        <dbReference type="SAM" id="MobiDB-lite"/>
    </source>
</evidence>
<dbReference type="SUPFAM" id="SSF51120">
    <property type="entry name" value="beta-Roll"/>
    <property type="match status" value="2"/>
</dbReference>
<feature type="compositionally biased region" description="Gly residues" evidence="3">
    <location>
        <begin position="588"/>
        <end position="601"/>
    </location>
</feature>
<evidence type="ECO:0000256" key="2">
    <source>
        <dbReference type="ARBA" id="ARBA00022525"/>
    </source>
</evidence>
<sequence>MLTLTGRITAKDELLDTDLRHLGSLVTGSGSYLYAATGQNGGISVYRLDAGGGLARLTDSSYFDVSGLGLGRFDIVERGGAAELVLHGTGDGSLIGYAIEADGSLAEAASTDLPGHGGETPASVAAFGLGAGRSALYMVDAETGGIDAWISDSSGSIVRAASLGGTSSHYVLDSQALLQVVPEGPGGGAFLLAADGHSQGVSCYTIDAATGALSRSATLGAADGLGVAGPSGLQAVTAGGATWVVLAAAGSSSITVMQLGADGSLTATDHVIDTRATRFDAVTALEVVVAEERVFVLAGGADDGLSLFTLLSDGRLVHLQSLTQETGMGLENITSIEAVPLGDAIQIFVTSGSGSGVTQFALDLGRLGSVLDARASEGEASGGTETARDGRVLITGSDGDDVLVSGSAGAEITGGDGGDTFVLAPTEGTLRILDFERGSDRLDLSAFPMLRSPDQLRFEPIATGIWVRYGSTELKVLSADGKPLLAADLWPDGFDTPDRIPLPEAEEDAAGTEQHGSAAADRLSGGAGDDLLEGLGGADRLRGGGGADRLLGGAGNDRMRGGAGIDLLRGGAGRDRLWGQRGDDHLLGGDGNDLLKGGGGTDRMEGETGSDRLLGQAGRDRLSGGAGDDDLSGGAGRDVLLGGAGDDRLTGGARRDRFVFEADHGDDSITDFDPDQDQIRLDIPGLSYAALKIVAAGEDTLIDTGEGTIVLEGIDPGDLEADHFLFS</sequence>
<dbReference type="SUPFAM" id="SSF69322">
    <property type="entry name" value="Tricorn protease domain 2"/>
    <property type="match status" value="1"/>
</dbReference>
<accession>A0ABT7F807</accession>
<gene>
    <name evidence="4" type="ORF">QO033_24010</name>
</gene>
<comment type="subcellular location">
    <subcellularLocation>
        <location evidence="1">Secreted</location>
    </subcellularLocation>
</comment>
<dbReference type="InterPro" id="IPR018511">
    <property type="entry name" value="Hemolysin-typ_Ca-bd_CS"/>
</dbReference>
<keyword evidence="5" id="KW-1185">Reference proteome</keyword>
<feature type="region of interest" description="Disordered" evidence="3">
    <location>
        <begin position="580"/>
        <end position="637"/>
    </location>
</feature>
<dbReference type="Proteomes" id="UP001243757">
    <property type="component" value="Unassembled WGS sequence"/>
</dbReference>
<dbReference type="PANTHER" id="PTHR38340">
    <property type="entry name" value="S-LAYER PROTEIN"/>
    <property type="match status" value="1"/>
</dbReference>
<keyword evidence="2" id="KW-0964">Secreted</keyword>
<comment type="caution">
    <text evidence="4">The sequence shown here is derived from an EMBL/GenBank/DDBJ whole genome shotgun (WGS) entry which is preliminary data.</text>
</comment>